<dbReference type="AlphaFoldDB" id="A0A0P7BJC0"/>
<gene>
    <name evidence="1" type="ORF">AFM12_15965</name>
</gene>
<accession>A0A0P7BJC0</accession>
<dbReference type="EMBL" id="LGTQ01000012">
    <property type="protein sequence ID" value="KPM47291.1"/>
    <property type="molecule type" value="Genomic_DNA"/>
</dbReference>
<keyword evidence="2" id="KW-1185">Reference proteome</keyword>
<evidence type="ECO:0000313" key="1">
    <source>
        <dbReference type="EMBL" id="KPM47291.1"/>
    </source>
</evidence>
<organism evidence="1 2">
    <name type="scientific">Jiulongibacter sediminis</name>
    <dbReference type="NCBI Taxonomy" id="1605367"/>
    <lineage>
        <taxon>Bacteria</taxon>
        <taxon>Pseudomonadati</taxon>
        <taxon>Bacteroidota</taxon>
        <taxon>Cytophagia</taxon>
        <taxon>Cytophagales</taxon>
        <taxon>Leadbetterellaceae</taxon>
        <taxon>Jiulongibacter</taxon>
    </lineage>
</organism>
<reference evidence="1 2" key="1">
    <citation type="submission" date="2015-07" db="EMBL/GenBank/DDBJ databases">
        <title>The draft genome sequence of Leadbetterella sp. JN14-9.</title>
        <authorList>
            <person name="Liu Y."/>
            <person name="Du J."/>
            <person name="Shao Z."/>
        </authorList>
    </citation>
    <scope>NUCLEOTIDE SEQUENCE [LARGE SCALE GENOMIC DNA]</scope>
    <source>
        <strain evidence="1 2">JN14-9</strain>
    </source>
</reference>
<proteinExistence type="predicted"/>
<sequence length="78" mass="9147">MTQTFTTKFNEVIRYVYNETSSTENLLIEESLTQDEELLDFYLDCLNLKSEMDKIQLIPSEKSISNVLAFSRNYEPVI</sequence>
<dbReference type="STRING" id="1605367.AFM12_15965"/>
<dbReference type="Proteomes" id="UP000050454">
    <property type="component" value="Unassembled WGS sequence"/>
</dbReference>
<name>A0A0P7BJC0_9BACT</name>
<comment type="caution">
    <text evidence="1">The sequence shown here is derived from an EMBL/GenBank/DDBJ whole genome shotgun (WGS) entry which is preliminary data.</text>
</comment>
<protein>
    <submittedName>
        <fullName evidence="1">Uncharacterized protein</fullName>
    </submittedName>
</protein>
<evidence type="ECO:0000313" key="2">
    <source>
        <dbReference type="Proteomes" id="UP000050454"/>
    </source>
</evidence>
<dbReference type="RefSeq" id="WP_055150150.1">
    <property type="nucleotide sequence ID" value="NZ_CAKZPM010000022.1"/>
</dbReference>